<dbReference type="GO" id="GO:0006935">
    <property type="term" value="P:chemotaxis"/>
    <property type="evidence" value="ECO:0007669"/>
    <property type="project" value="InterPro"/>
</dbReference>
<gene>
    <name evidence="1" type="ORF">CW740_00910</name>
</gene>
<name>A0A2K9AVF1_9GAMM</name>
<dbReference type="RefSeq" id="WP_106645789.1">
    <property type="nucleotide sequence ID" value="NZ_BMGO01000001.1"/>
</dbReference>
<evidence type="ECO:0000313" key="2">
    <source>
        <dbReference type="Proteomes" id="UP000232693"/>
    </source>
</evidence>
<dbReference type="SMART" id="SM00260">
    <property type="entry name" value="CheW"/>
    <property type="match status" value="1"/>
</dbReference>
<organism evidence="1 2">
    <name type="scientific">Kangiella profundi</name>
    <dbReference type="NCBI Taxonomy" id="1561924"/>
    <lineage>
        <taxon>Bacteria</taxon>
        <taxon>Pseudomonadati</taxon>
        <taxon>Pseudomonadota</taxon>
        <taxon>Gammaproteobacteria</taxon>
        <taxon>Kangiellales</taxon>
        <taxon>Kangiellaceae</taxon>
        <taxon>Kangiella</taxon>
    </lineage>
</organism>
<dbReference type="InterPro" id="IPR036061">
    <property type="entry name" value="CheW-like_dom_sf"/>
</dbReference>
<dbReference type="AlphaFoldDB" id="A0A2K9AVF1"/>
<evidence type="ECO:0000313" key="1">
    <source>
        <dbReference type="EMBL" id="AUD77869.1"/>
    </source>
</evidence>
<accession>A0A2K9AVF1</accession>
<keyword evidence="2" id="KW-1185">Reference proteome</keyword>
<dbReference type="OrthoDB" id="5765252at2"/>
<protein>
    <submittedName>
        <fullName evidence="1">Chemotaxis protein CheW</fullName>
    </submittedName>
</protein>
<dbReference type="SUPFAM" id="SSF50341">
    <property type="entry name" value="CheW-like"/>
    <property type="match status" value="1"/>
</dbReference>
<dbReference type="KEGG" id="kpd:CW740_00910"/>
<dbReference type="GO" id="GO:0007165">
    <property type="term" value="P:signal transduction"/>
    <property type="evidence" value="ECO:0007669"/>
    <property type="project" value="InterPro"/>
</dbReference>
<sequence length="154" mass="17303">MTNKVQDVYSFLIPMIENSLLLPNATVAEIVPFMNVDLMEDAESSEDWQIGQIVWRNIKIPVVSLERVQGKKDLGELRRSRIAIVYTLNGNQEIPYIAIMVQGIPRLVPVDESNSKLVEEDLPKGVKAWADLEGRKALIPDLDLLENMLSESAS</sequence>
<dbReference type="Pfam" id="PF01584">
    <property type="entry name" value="CheW"/>
    <property type="match status" value="1"/>
</dbReference>
<reference evidence="1 2" key="1">
    <citation type="submission" date="2017-12" db="EMBL/GenBank/DDBJ databases">
        <title>Kangiella profundi FT102 completed genome.</title>
        <authorList>
            <person name="Xu J."/>
            <person name="Wang J."/>
            <person name="Lu Y."/>
        </authorList>
    </citation>
    <scope>NUCLEOTIDE SEQUENCE [LARGE SCALE GENOMIC DNA]</scope>
    <source>
        <strain evidence="1 2">FT102</strain>
    </source>
</reference>
<dbReference type="Proteomes" id="UP000232693">
    <property type="component" value="Chromosome"/>
</dbReference>
<dbReference type="PROSITE" id="PS50851">
    <property type="entry name" value="CHEW"/>
    <property type="match status" value="1"/>
</dbReference>
<dbReference type="InterPro" id="IPR002545">
    <property type="entry name" value="CheW-lke_dom"/>
</dbReference>
<proteinExistence type="predicted"/>
<dbReference type="EMBL" id="CP025120">
    <property type="protein sequence ID" value="AUD77869.1"/>
    <property type="molecule type" value="Genomic_DNA"/>
</dbReference>